<dbReference type="OrthoDB" id="255848at2"/>
<dbReference type="InterPro" id="IPR045584">
    <property type="entry name" value="Pilin-like"/>
</dbReference>
<evidence type="ECO:0000259" key="1">
    <source>
        <dbReference type="Pfam" id="PF07596"/>
    </source>
</evidence>
<protein>
    <recommendedName>
        <fullName evidence="1">DUF1559 domain-containing protein</fullName>
    </recommendedName>
</protein>
<gene>
    <name evidence="2" type="ORF">Pla111_30620</name>
</gene>
<dbReference type="SUPFAM" id="SSF54523">
    <property type="entry name" value="Pili subunits"/>
    <property type="match status" value="1"/>
</dbReference>
<dbReference type="PANTHER" id="PTHR30093:SF2">
    <property type="entry name" value="TYPE II SECRETION SYSTEM PROTEIN H"/>
    <property type="match status" value="1"/>
</dbReference>
<sequence length="338" mass="37164">MRNSASTRVGMTVVEILIVITIIALLLQLALPAVEMSREAARQTQCLNNLRQIGLAAQLHVTTHGHFPTGGWSSVWSGDPKRGYGPDQPGGWCYNVLPYLEEVSLHDMGLELAPIDQRAEGAKMFETPVPVFVCPSRRLVRAWPFARTLYNIADTDKAGRSDYAANIGSLEPRDQRSPGPVSYADAKDWVKGNDIFKNWAAMGHNGVVYQRSKVSPAKVTDGLSKTFFGGEKFLSPAHYKDGNSHGDDQSLYIGFDRDTARSTNTLHPPLRDAKRESAWMRYGDSADVIDWNFGSPHLSSCNFVHCDGSVNKVAYDVDMELFSAMGSRGAEPSDVSLP</sequence>
<dbReference type="RefSeq" id="WP_146575265.1">
    <property type="nucleotide sequence ID" value="NZ_SJPH01000009.1"/>
</dbReference>
<keyword evidence="3" id="KW-1185">Reference proteome</keyword>
<proteinExistence type="predicted"/>
<reference evidence="2 3" key="1">
    <citation type="submission" date="2019-02" db="EMBL/GenBank/DDBJ databases">
        <title>Deep-cultivation of Planctomycetes and their phenomic and genomic characterization uncovers novel biology.</title>
        <authorList>
            <person name="Wiegand S."/>
            <person name="Jogler M."/>
            <person name="Boedeker C."/>
            <person name="Pinto D."/>
            <person name="Vollmers J."/>
            <person name="Rivas-Marin E."/>
            <person name="Kohn T."/>
            <person name="Peeters S.H."/>
            <person name="Heuer A."/>
            <person name="Rast P."/>
            <person name="Oberbeckmann S."/>
            <person name="Bunk B."/>
            <person name="Jeske O."/>
            <person name="Meyerdierks A."/>
            <person name="Storesund J.E."/>
            <person name="Kallscheuer N."/>
            <person name="Luecker S."/>
            <person name="Lage O.M."/>
            <person name="Pohl T."/>
            <person name="Merkel B.J."/>
            <person name="Hornburger P."/>
            <person name="Mueller R.-W."/>
            <person name="Bruemmer F."/>
            <person name="Labrenz M."/>
            <person name="Spormann A.M."/>
            <person name="Op Den Camp H."/>
            <person name="Overmann J."/>
            <person name="Amann R."/>
            <person name="Jetten M.S.M."/>
            <person name="Mascher T."/>
            <person name="Medema M.H."/>
            <person name="Devos D.P."/>
            <person name="Kaster A.-K."/>
            <person name="Ovreas L."/>
            <person name="Rohde M."/>
            <person name="Galperin M.Y."/>
            <person name="Jogler C."/>
        </authorList>
    </citation>
    <scope>NUCLEOTIDE SEQUENCE [LARGE SCALE GENOMIC DNA]</scope>
    <source>
        <strain evidence="2 3">Pla111</strain>
    </source>
</reference>
<dbReference type="InterPro" id="IPR011453">
    <property type="entry name" value="DUF1559"/>
</dbReference>
<dbReference type="Gene3D" id="3.30.700.10">
    <property type="entry name" value="Glycoprotein, Type 4 Pilin"/>
    <property type="match status" value="1"/>
</dbReference>
<dbReference type="PANTHER" id="PTHR30093">
    <property type="entry name" value="GENERAL SECRETION PATHWAY PROTEIN G"/>
    <property type="match status" value="1"/>
</dbReference>
<accession>A0A5C5VRX7</accession>
<name>A0A5C5VRX7_9BACT</name>
<dbReference type="Pfam" id="PF07596">
    <property type="entry name" value="SBP_bac_10"/>
    <property type="match status" value="1"/>
</dbReference>
<evidence type="ECO:0000313" key="3">
    <source>
        <dbReference type="Proteomes" id="UP000318995"/>
    </source>
</evidence>
<dbReference type="Proteomes" id="UP000318995">
    <property type="component" value="Unassembled WGS sequence"/>
</dbReference>
<organism evidence="2 3">
    <name type="scientific">Botrimarina hoheduenensis</name>
    <dbReference type="NCBI Taxonomy" id="2528000"/>
    <lineage>
        <taxon>Bacteria</taxon>
        <taxon>Pseudomonadati</taxon>
        <taxon>Planctomycetota</taxon>
        <taxon>Planctomycetia</taxon>
        <taxon>Pirellulales</taxon>
        <taxon>Lacipirellulaceae</taxon>
        <taxon>Botrimarina</taxon>
    </lineage>
</organism>
<dbReference type="AlphaFoldDB" id="A0A5C5VRX7"/>
<dbReference type="EMBL" id="SJPH01000009">
    <property type="protein sequence ID" value="TWT41348.1"/>
    <property type="molecule type" value="Genomic_DNA"/>
</dbReference>
<feature type="domain" description="DUF1559" evidence="1">
    <location>
        <begin position="38"/>
        <end position="320"/>
    </location>
</feature>
<comment type="caution">
    <text evidence="2">The sequence shown here is derived from an EMBL/GenBank/DDBJ whole genome shotgun (WGS) entry which is preliminary data.</text>
</comment>
<evidence type="ECO:0000313" key="2">
    <source>
        <dbReference type="EMBL" id="TWT41348.1"/>
    </source>
</evidence>